<dbReference type="InterPro" id="IPR019660">
    <property type="entry name" value="Put_sensory_transdc_reg_YbjN"/>
</dbReference>
<dbReference type="Proteomes" id="UP000183508">
    <property type="component" value="Unassembled WGS sequence"/>
</dbReference>
<reference evidence="2" key="1">
    <citation type="submission" date="2016-10" db="EMBL/GenBank/DDBJ databases">
        <authorList>
            <person name="Varghese N."/>
        </authorList>
    </citation>
    <scope>NUCLEOTIDE SEQUENCE [LARGE SCALE GENOMIC DNA]</scope>
    <source>
        <strain evidence="2">DSM 17980</strain>
    </source>
</reference>
<dbReference type="EMBL" id="FPBV01000004">
    <property type="protein sequence ID" value="SFU58705.1"/>
    <property type="molecule type" value="Genomic_DNA"/>
</dbReference>
<name>A0A1I7HDB3_9BACL</name>
<accession>A0A1I7HDB3</accession>
<evidence type="ECO:0000313" key="2">
    <source>
        <dbReference type="Proteomes" id="UP000183508"/>
    </source>
</evidence>
<proteinExistence type="predicted"/>
<gene>
    <name evidence="1" type="ORF">SAMN05421543_104129</name>
</gene>
<dbReference type="RefSeq" id="WP_051662932.1">
    <property type="nucleotide sequence ID" value="NZ_FPBV01000004.1"/>
</dbReference>
<evidence type="ECO:0000313" key="1">
    <source>
        <dbReference type="EMBL" id="SFU58705.1"/>
    </source>
</evidence>
<protein>
    <submittedName>
        <fullName evidence="1">Putative sensory transduction regulator</fullName>
    </submittedName>
</protein>
<dbReference type="Pfam" id="PF10722">
    <property type="entry name" value="YbjN"/>
    <property type="match status" value="1"/>
</dbReference>
<dbReference type="AlphaFoldDB" id="A0A1I7HDB3"/>
<dbReference type="eggNOG" id="COG5465">
    <property type="taxonomic scope" value="Bacteria"/>
</dbReference>
<sequence length="154" mass="17252">MSSLLDQVTAALKELDWPYTLLDSGRGVRLALQTERGVLEGVVTLYDDRKFIVFSCRSPVRAPAEKQAAVADLLNRLNYALLIGNFEMDPRDGEIYTRTSVDVEFVEVNSKFINNLIMAGFRIMDMHLPVLMNVLFGDLSPEEAIARAQAQSQN</sequence>
<dbReference type="STRING" id="392015.SAMN05421543_104129"/>
<keyword evidence="2" id="KW-1185">Reference proteome</keyword>
<organism evidence="1 2">
    <name type="scientific">Alicyclobacillus macrosporangiidus</name>
    <dbReference type="NCBI Taxonomy" id="392015"/>
    <lineage>
        <taxon>Bacteria</taxon>
        <taxon>Bacillati</taxon>
        <taxon>Bacillota</taxon>
        <taxon>Bacilli</taxon>
        <taxon>Bacillales</taxon>
        <taxon>Alicyclobacillaceae</taxon>
        <taxon>Alicyclobacillus</taxon>
    </lineage>
</organism>